<keyword evidence="7 9" id="KW-0807">Transducer</keyword>
<feature type="domain" description="Methyl-accepting transducer" evidence="12">
    <location>
        <begin position="386"/>
        <end position="636"/>
    </location>
</feature>
<evidence type="ECO:0008006" key="16">
    <source>
        <dbReference type="Google" id="ProtNLM"/>
    </source>
</evidence>
<gene>
    <name evidence="14" type="primary">mcpA</name>
    <name evidence="14" type="ORF">BN983_02386</name>
</gene>
<dbReference type="CDD" id="cd12912">
    <property type="entry name" value="PDC2_MCP_like"/>
    <property type="match status" value="1"/>
</dbReference>
<dbReference type="Gene3D" id="3.30.450.20">
    <property type="entry name" value="PAS domain"/>
    <property type="match status" value="2"/>
</dbReference>
<evidence type="ECO:0000256" key="10">
    <source>
        <dbReference type="SAM" id="MobiDB-lite"/>
    </source>
</evidence>
<keyword evidence="5 11" id="KW-1133">Transmembrane helix</keyword>
<dbReference type="Proteomes" id="UP000028868">
    <property type="component" value="Unassembled WGS sequence"/>
</dbReference>
<dbReference type="Pfam" id="PF02743">
    <property type="entry name" value="dCache_1"/>
    <property type="match status" value="1"/>
</dbReference>
<evidence type="ECO:0000256" key="2">
    <source>
        <dbReference type="ARBA" id="ARBA00022475"/>
    </source>
</evidence>
<evidence type="ECO:0000259" key="12">
    <source>
        <dbReference type="PROSITE" id="PS50111"/>
    </source>
</evidence>
<evidence type="ECO:0000313" key="15">
    <source>
        <dbReference type="Proteomes" id="UP000028868"/>
    </source>
</evidence>
<reference evidence="15" key="1">
    <citation type="submission" date="2014-03" db="EMBL/GenBank/DDBJ databases">
        <authorList>
            <person name="Urmite Genomes U."/>
        </authorList>
    </citation>
    <scope>NUCLEOTIDE SEQUENCE [LARGE SCALE GENOMIC DNA]</scope>
    <source>
        <strain evidence="15">HD-03</strain>
    </source>
</reference>
<evidence type="ECO:0000256" key="5">
    <source>
        <dbReference type="ARBA" id="ARBA00022989"/>
    </source>
</evidence>
<dbReference type="InterPro" id="IPR003660">
    <property type="entry name" value="HAMP_dom"/>
</dbReference>
<reference evidence="14 15" key="2">
    <citation type="submission" date="2014-05" db="EMBL/GenBank/DDBJ databases">
        <title>Draft genome sequence of Halobacillus karajensis HK-03.</title>
        <authorList>
            <person name="Khelaifia S."/>
            <person name="Croce O."/>
            <person name="Lagier J.C."/>
            <person name="Raoult D."/>
        </authorList>
    </citation>
    <scope>NUCLEOTIDE SEQUENCE [LARGE SCALE GENOMIC DNA]</scope>
    <source>
        <strain evidence="14 15">HD-03</strain>
    </source>
</reference>
<dbReference type="GO" id="GO:0005886">
    <property type="term" value="C:plasma membrane"/>
    <property type="evidence" value="ECO:0007669"/>
    <property type="project" value="UniProtKB-SubCell"/>
</dbReference>
<proteinExistence type="inferred from homology"/>
<dbReference type="EMBL" id="CCDI010000002">
    <property type="protein sequence ID" value="CDQ24121.1"/>
    <property type="molecule type" value="Genomic_DNA"/>
</dbReference>
<dbReference type="SMART" id="SM00283">
    <property type="entry name" value="MA"/>
    <property type="match status" value="1"/>
</dbReference>
<evidence type="ECO:0000256" key="11">
    <source>
        <dbReference type="SAM" id="Phobius"/>
    </source>
</evidence>
<evidence type="ECO:0000256" key="3">
    <source>
        <dbReference type="ARBA" id="ARBA00022500"/>
    </source>
</evidence>
<dbReference type="PROSITE" id="PS50885">
    <property type="entry name" value="HAMP"/>
    <property type="match status" value="1"/>
</dbReference>
<keyword evidence="6 11" id="KW-0472">Membrane</keyword>
<name>A0A024P654_9BACI</name>
<dbReference type="Pfam" id="PF00672">
    <property type="entry name" value="HAMP"/>
    <property type="match status" value="1"/>
</dbReference>
<dbReference type="CDD" id="cd06225">
    <property type="entry name" value="HAMP"/>
    <property type="match status" value="1"/>
</dbReference>
<dbReference type="GO" id="GO:0006935">
    <property type="term" value="P:chemotaxis"/>
    <property type="evidence" value="ECO:0007669"/>
    <property type="project" value="UniProtKB-KW"/>
</dbReference>
<dbReference type="InterPro" id="IPR033479">
    <property type="entry name" value="dCache_1"/>
</dbReference>
<evidence type="ECO:0000256" key="4">
    <source>
        <dbReference type="ARBA" id="ARBA00022692"/>
    </source>
</evidence>
<feature type="domain" description="HAMP" evidence="13">
    <location>
        <begin position="315"/>
        <end position="367"/>
    </location>
</feature>
<comment type="caution">
    <text evidence="14">The sequence shown here is derived from an EMBL/GenBank/DDBJ whole genome shotgun (WGS) entry which is preliminary data.</text>
</comment>
<keyword evidence="2" id="KW-1003">Cell membrane</keyword>
<dbReference type="Gene3D" id="6.10.340.10">
    <property type="match status" value="1"/>
</dbReference>
<feature type="region of interest" description="Disordered" evidence="10">
    <location>
        <begin position="376"/>
        <end position="416"/>
    </location>
</feature>
<keyword evidence="3" id="KW-0145">Chemotaxis</keyword>
<dbReference type="InterPro" id="IPR004089">
    <property type="entry name" value="MCPsignal_dom"/>
</dbReference>
<evidence type="ECO:0000256" key="6">
    <source>
        <dbReference type="ARBA" id="ARBA00023136"/>
    </source>
</evidence>
<dbReference type="Pfam" id="PF00015">
    <property type="entry name" value="MCPsignal"/>
    <property type="match status" value="1"/>
</dbReference>
<evidence type="ECO:0000259" key="13">
    <source>
        <dbReference type="PROSITE" id="PS50885"/>
    </source>
</evidence>
<evidence type="ECO:0000256" key="7">
    <source>
        <dbReference type="ARBA" id="ARBA00023224"/>
    </source>
</evidence>
<dbReference type="GO" id="GO:0007165">
    <property type="term" value="P:signal transduction"/>
    <property type="evidence" value="ECO:0007669"/>
    <property type="project" value="UniProtKB-KW"/>
</dbReference>
<dbReference type="CDD" id="cd12913">
    <property type="entry name" value="PDC1_MCP_like"/>
    <property type="match status" value="1"/>
</dbReference>
<comment type="subcellular location">
    <subcellularLocation>
        <location evidence="1">Cell membrane</location>
        <topology evidence="1">Multi-pass membrane protein</topology>
    </subcellularLocation>
</comment>
<dbReference type="InterPro" id="IPR029151">
    <property type="entry name" value="Sensor-like_sf"/>
</dbReference>
<dbReference type="PANTHER" id="PTHR32089:SF112">
    <property type="entry name" value="LYSOZYME-LIKE PROTEIN-RELATED"/>
    <property type="match status" value="1"/>
</dbReference>
<evidence type="ECO:0000256" key="1">
    <source>
        <dbReference type="ARBA" id="ARBA00004651"/>
    </source>
</evidence>
<keyword evidence="4 11" id="KW-0812">Transmembrane</keyword>
<dbReference type="SMART" id="SM00304">
    <property type="entry name" value="HAMP"/>
    <property type="match status" value="1"/>
</dbReference>
<feature type="transmembrane region" description="Helical" evidence="11">
    <location>
        <begin position="21"/>
        <end position="42"/>
    </location>
</feature>
<dbReference type="CDD" id="cd11386">
    <property type="entry name" value="MCP_signal"/>
    <property type="match status" value="1"/>
</dbReference>
<dbReference type="PROSITE" id="PS50111">
    <property type="entry name" value="CHEMOTAXIS_TRANSDUC_2"/>
    <property type="match status" value="1"/>
</dbReference>
<feature type="transmembrane region" description="Helical" evidence="11">
    <location>
        <begin position="291"/>
        <end position="314"/>
    </location>
</feature>
<dbReference type="RefSeq" id="WP_167358815.1">
    <property type="nucleotide sequence ID" value="NZ_CCDH010000003.1"/>
</dbReference>
<sequence>MLRKRHKNNQGSFFNRTLQRQILVPFLTLIATAGIVIGYASYSFGVSITTKELTSNVETQMNSLNDSFDLFFQAQEDIVHHYSGEQAFINYSSEEDRVIRRMDDIRESNEIIKNAYMGVEETGETITDSTLDLPSDFDPRSRPWYEDAVANQGELIWTEPYLDTNTNETIMSVARAVVNGDEVMGVFSIDINMESLISLVENVKIADSGYAAIFDEKGTFLSHPDPDLVGTDVSEENYYKKIMEDNQSSGVVNYEDDGNDKTLGYSLNESTGWIIVGTVDKAELEAKGAAMLLPIAITVLVILVISIFVSFMITRRIRKPIALMQSKMKRVEDGDLTVDLVQKRDDEIGQLSASTHQMKESIKHIIEQLQTATQSVSEQSHGLKQSADEVREGSEQIASTMEQLSAGSESQAHSSSRLSEIMDVFVSEIKEANKNGEKVSDASAHVLSMTNEGSEMMRHSVKQMQSIDQMVKESVERVRGLDQQSKKISKLVQVIQDIAEQTNLLSLNAAIEAARAGEHGKGFAVVADEVRKLAEQVSNSVEDITGIVSGIQNESTSVVETLQKGYGEVDQGTKQMKLTGETFNSIEESVTDMVAKSTGISDKLKKISDDSYEMNASIEEVASVSQESAAGIEEVTAAAQQSNSSVEEVSRSADELSTLSRQLNEQIRHFKVKQ</sequence>
<dbReference type="SUPFAM" id="SSF103190">
    <property type="entry name" value="Sensory domain-like"/>
    <property type="match status" value="1"/>
</dbReference>
<evidence type="ECO:0000256" key="8">
    <source>
        <dbReference type="ARBA" id="ARBA00029447"/>
    </source>
</evidence>
<evidence type="ECO:0000313" key="14">
    <source>
        <dbReference type="EMBL" id="CDQ24121.1"/>
    </source>
</evidence>
<evidence type="ECO:0000256" key="9">
    <source>
        <dbReference type="PROSITE-ProRule" id="PRU00284"/>
    </source>
</evidence>
<dbReference type="AlphaFoldDB" id="A0A024P654"/>
<feature type="compositionally biased region" description="Low complexity" evidence="10">
    <location>
        <begin position="405"/>
        <end position="416"/>
    </location>
</feature>
<comment type="similarity">
    <text evidence="8">Belongs to the methyl-accepting chemotaxis (MCP) protein family.</text>
</comment>
<protein>
    <recommendedName>
        <fullName evidence="16">Methyl-accepting chemotaxis protein</fullName>
    </recommendedName>
</protein>
<keyword evidence="15" id="KW-1185">Reference proteome</keyword>
<dbReference type="PANTHER" id="PTHR32089">
    <property type="entry name" value="METHYL-ACCEPTING CHEMOTAXIS PROTEIN MCPB"/>
    <property type="match status" value="1"/>
</dbReference>
<accession>A0A024P654</accession>
<organism evidence="14 15">
    <name type="scientific">Halobacillus karajensis</name>
    <dbReference type="NCBI Taxonomy" id="195088"/>
    <lineage>
        <taxon>Bacteria</taxon>
        <taxon>Bacillati</taxon>
        <taxon>Bacillota</taxon>
        <taxon>Bacilli</taxon>
        <taxon>Bacillales</taxon>
        <taxon>Bacillaceae</taxon>
        <taxon>Halobacillus</taxon>
    </lineage>
</organism>
<dbReference type="Gene3D" id="1.10.287.950">
    <property type="entry name" value="Methyl-accepting chemotaxis protein"/>
    <property type="match status" value="1"/>
</dbReference>
<dbReference type="SUPFAM" id="SSF58104">
    <property type="entry name" value="Methyl-accepting chemotaxis protein (MCP) signaling domain"/>
    <property type="match status" value="1"/>
</dbReference>